<keyword evidence="7 12" id="KW-0479">Metal-binding</keyword>
<dbReference type="InterPro" id="IPR002585">
    <property type="entry name" value="Cyt-d_ubiquinol_oxidase_su_1"/>
</dbReference>
<feature type="transmembrane region" description="Helical" evidence="12">
    <location>
        <begin position="326"/>
        <end position="345"/>
    </location>
</feature>
<keyword evidence="10 12" id="KW-0408">Iron</keyword>
<keyword evidence="4 12" id="KW-1003">Cell membrane</keyword>
<evidence type="ECO:0000256" key="10">
    <source>
        <dbReference type="ARBA" id="ARBA00023004"/>
    </source>
</evidence>
<protein>
    <submittedName>
        <fullName evidence="13">Cytochrome ubiquinol oxidase subunit I</fullName>
    </submittedName>
</protein>
<dbReference type="GO" id="GO:0009055">
    <property type="term" value="F:electron transfer activity"/>
    <property type="evidence" value="ECO:0007669"/>
    <property type="project" value="UniProtKB-UniRule"/>
</dbReference>
<dbReference type="PIRSF" id="PIRSF006446">
    <property type="entry name" value="Cyt_quinol_oxidase_1"/>
    <property type="match status" value="1"/>
</dbReference>
<feature type="transmembrane region" description="Helical" evidence="12">
    <location>
        <begin position="407"/>
        <end position="428"/>
    </location>
</feature>
<dbReference type="GO" id="GO:0019646">
    <property type="term" value="P:aerobic electron transport chain"/>
    <property type="evidence" value="ECO:0007669"/>
    <property type="project" value="InterPro"/>
</dbReference>
<dbReference type="GO" id="GO:0070069">
    <property type="term" value="C:cytochrome complex"/>
    <property type="evidence" value="ECO:0007669"/>
    <property type="project" value="UniProtKB-UniRule"/>
</dbReference>
<feature type="transmembrane region" description="Helical" evidence="12">
    <location>
        <begin position="131"/>
        <end position="154"/>
    </location>
</feature>
<evidence type="ECO:0000256" key="4">
    <source>
        <dbReference type="ARBA" id="ARBA00022475"/>
    </source>
</evidence>
<dbReference type="Pfam" id="PF01654">
    <property type="entry name" value="Cyt_bd_oxida_I"/>
    <property type="match status" value="1"/>
</dbReference>
<evidence type="ECO:0000256" key="1">
    <source>
        <dbReference type="ARBA" id="ARBA00004651"/>
    </source>
</evidence>
<name>A0A3G9IIE9_9BACL</name>
<accession>A0A3G9IIE9</accession>
<evidence type="ECO:0000313" key="14">
    <source>
        <dbReference type="Proteomes" id="UP000275368"/>
    </source>
</evidence>
<evidence type="ECO:0000256" key="9">
    <source>
        <dbReference type="ARBA" id="ARBA00022989"/>
    </source>
</evidence>
<feature type="transmembrane region" description="Helical" evidence="12">
    <location>
        <begin position="63"/>
        <end position="84"/>
    </location>
</feature>
<keyword evidence="14" id="KW-1185">Reference proteome</keyword>
<dbReference type="GO" id="GO:0046872">
    <property type="term" value="F:metal ion binding"/>
    <property type="evidence" value="ECO:0007669"/>
    <property type="project" value="UniProtKB-UniRule"/>
</dbReference>
<keyword evidence="3 12" id="KW-0813">Transport</keyword>
<comment type="subcellular location">
    <subcellularLocation>
        <location evidence="1">Cell membrane</location>
        <topology evidence="1">Multi-pass membrane protein</topology>
    </subcellularLocation>
</comment>
<proteinExistence type="inferred from homology"/>
<dbReference type="GO" id="GO:0016682">
    <property type="term" value="F:oxidoreductase activity, acting on diphenols and related substances as donors, oxygen as acceptor"/>
    <property type="evidence" value="ECO:0007669"/>
    <property type="project" value="TreeGrafter"/>
</dbReference>
<dbReference type="OrthoDB" id="9807042at2"/>
<gene>
    <name evidence="13" type="ORF">Back11_00920</name>
</gene>
<organism evidence="13 14">
    <name type="scientific">Paenibacillus baekrokdamisoli</name>
    <dbReference type="NCBI Taxonomy" id="1712516"/>
    <lineage>
        <taxon>Bacteria</taxon>
        <taxon>Bacillati</taxon>
        <taxon>Bacillota</taxon>
        <taxon>Bacilli</taxon>
        <taxon>Bacillales</taxon>
        <taxon>Paenibacillaceae</taxon>
        <taxon>Paenibacillus</taxon>
    </lineage>
</organism>
<dbReference type="EMBL" id="AP019308">
    <property type="protein sequence ID" value="BBH18747.1"/>
    <property type="molecule type" value="Genomic_DNA"/>
</dbReference>
<dbReference type="GO" id="GO:0005886">
    <property type="term" value="C:plasma membrane"/>
    <property type="evidence" value="ECO:0007669"/>
    <property type="project" value="UniProtKB-SubCell"/>
</dbReference>
<evidence type="ECO:0000256" key="2">
    <source>
        <dbReference type="ARBA" id="ARBA00009819"/>
    </source>
</evidence>
<evidence type="ECO:0000256" key="5">
    <source>
        <dbReference type="ARBA" id="ARBA00022617"/>
    </source>
</evidence>
<feature type="transmembrane region" description="Helical" evidence="12">
    <location>
        <begin position="357"/>
        <end position="379"/>
    </location>
</feature>
<evidence type="ECO:0000313" key="13">
    <source>
        <dbReference type="EMBL" id="BBH18747.1"/>
    </source>
</evidence>
<dbReference type="GO" id="GO:0020037">
    <property type="term" value="F:heme binding"/>
    <property type="evidence" value="ECO:0007669"/>
    <property type="project" value="TreeGrafter"/>
</dbReference>
<dbReference type="AlphaFoldDB" id="A0A3G9IIE9"/>
<comment type="similarity">
    <text evidence="2 12">Belongs to the cytochrome ubiquinol oxidase subunit 1 family.</text>
</comment>
<keyword evidence="9 12" id="KW-1133">Transmembrane helix</keyword>
<feature type="transmembrane region" description="Helical" evidence="12">
    <location>
        <begin position="186"/>
        <end position="209"/>
    </location>
</feature>
<reference evidence="13 14" key="1">
    <citation type="submission" date="2018-11" db="EMBL/GenBank/DDBJ databases">
        <title>Complete genome sequence of Paenibacillus baekrokdamisoli strain KCTC 33723.</title>
        <authorList>
            <person name="Kang S.W."/>
            <person name="Lee K.C."/>
            <person name="Kim K.K."/>
            <person name="Kim J.S."/>
            <person name="Kim D.S."/>
            <person name="Ko S.H."/>
            <person name="Yang S.H."/>
            <person name="Lee J.S."/>
        </authorList>
    </citation>
    <scope>NUCLEOTIDE SEQUENCE [LARGE SCALE GENOMIC DNA]</scope>
    <source>
        <strain evidence="13 14">KCTC 33723</strain>
    </source>
</reference>
<keyword evidence="5 12" id="KW-0349">Heme</keyword>
<feature type="transmembrane region" description="Helical" evidence="12">
    <location>
        <begin position="96"/>
        <end position="119"/>
    </location>
</feature>
<feature type="transmembrane region" description="Helical" evidence="12">
    <location>
        <begin position="20"/>
        <end position="43"/>
    </location>
</feature>
<dbReference type="RefSeq" id="WP_125653205.1">
    <property type="nucleotide sequence ID" value="NZ_AP019308.1"/>
</dbReference>
<evidence type="ECO:0000256" key="7">
    <source>
        <dbReference type="ARBA" id="ARBA00022723"/>
    </source>
</evidence>
<sequence length="451" mass="49862">MLLSGYDPVMYSRMLTGITLGFHIIFATIGVGVPLMIALAEWIGIRRNDEHYLLMARRWARGFVITVAVGVVTGTAIGLQLSLLWPSFMKVAGQSIAIPLFLETFAFFFEAIFLGIYLYTWDRFKSKMTHFWLLIPVVIGSSASAFFITTVNAFQNAPAGITLKDGKITEISPFGAMLSPAMPTKVSHVLITAYLTCAFVLAAISAWSLLRGRNHVYYKKALKLTMVAASVFLLSSAIIGDLSGKYLANYQPEKLAAMEWHFETSTQAPLVLGGILTEDNQIKYGIKIPYALSILAHGLPNAEVTGLNDLPADEAPPLFIHYLFDIKMGFVALMVLIAAAFLFILWRKRSLAYSNKWLLRGIILAAPLAMLTIEHGWIFSEVGRQPWILHGIMRTSEGATVSDHVDIMLVLFVLLYIVLGITSVRVLMKMFKNNKAEDEMAARGIEGGGKQ</sequence>
<feature type="transmembrane region" description="Helical" evidence="12">
    <location>
        <begin position="221"/>
        <end position="240"/>
    </location>
</feature>
<dbReference type="PANTHER" id="PTHR30365:SF14">
    <property type="entry name" value="CYTOCHROME BD MENAQUINOL OXIDASE SUBUNIT I-RELATED"/>
    <property type="match status" value="1"/>
</dbReference>
<dbReference type="PANTHER" id="PTHR30365">
    <property type="entry name" value="CYTOCHROME D UBIQUINOL OXIDASE"/>
    <property type="match status" value="1"/>
</dbReference>
<evidence type="ECO:0000256" key="3">
    <source>
        <dbReference type="ARBA" id="ARBA00022448"/>
    </source>
</evidence>
<evidence type="ECO:0000256" key="8">
    <source>
        <dbReference type="ARBA" id="ARBA00022982"/>
    </source>
</evidence>
<evidence type="ECO:0000256" key="6">
    <source>
        <dbReference type="ARBA" id="ARBA00022692"/>
    </source>
</evidence>
<keyword evidence="11 12" id="KW-0472">Membrane</keyword>
<keyword evidence="6 12" id="KW-0812">Transmembrane</keyword>
<dbReference type="KEGG" id="pbk:Back11_00920"/>
<evidence type="ECO:0000256" key="12">
    <source>
        <dbReference type="PIRNR" id="PIRNR006446"/>
    </source>
</evidence>
<keyword evidence="8 12" id="KW-0249">Electron transport</keyword>
<evidence type="ECO:0000256" key="11">
    <source>
        <dbReference type="ARBA" id="ARBA00023136"/>
    </source>
</evidence>
<dbReference type="Proteomes" id="UP000275368">
    <property type="component" value="Chromosome"/>
</dbReference>